<dbReference type="EMBL" id="RQZF01000004">
    <property type="protein sequence ID" value="RRC95397.1"/>
    <property type="molecule type" value="Genomic_DNA"/>
</dbReference>
<gene>
    <name evidence="6" type="ORF">EII11_05860</name>
</gene>
<dbReference type="GO" id="GO:0016887">
    <property type="term" value="F:ATP hydrolysis activity"/>
    <property type="evidence" value="ECO:0007669"/>
    <property type="project" value="InterPro"/>
</dbReference>
<dbReference type="InterPro" id="IPR017911">
    <property type="entry name" value="MacB-like_ATP-bd"/>
</dbReference>
<dbReference type="InterPro" id="IPR017871">
    <property type="entry name" value="ABC_transporter-like_CS"/>
</dbReference>
<keyword evidence="7" id="KW-1185">Reference proteome</keyword>
<keyword evidence="3 6" id="KW-0067">ATP-binding</keyword>
<feature type="compositionally biased region" description="Polar residues" evidence="4">
    <location>
        <begin position="9"/>
        <end position="22"/>
    </location>
</feature>
<dbReference type="GO" id="GO:0022857">
    <property type="term" value="F:transmembrane transporter activity"/>
    <property type="evidence" value="ECO:0007669"/>
    <property type="project" value="TreeGrafter"/>
</dbReference>
<dbReference type="GO" id="GO:0005886">
    <property type="term" value="C:plasma membrane"/>
    <property type="evidence" value="ECO:0007669"/>
    <property type="project" value="TreeGrafter"/>
</dbReference>
<evidence type="ECO:0000256" key="3">
    <source>
        <dbReference type="ARBA" id="ARBA00022840"/>
    </source>
</evidence>
<feature type="domain" description="ABC transporter" evidence="5">
    <location>
        <begin position="34"/>
        <end position="273"/>
    </location>
</feature>
<feature type="region of interest" description="Disordered" evidence="4">
    <location>
        <begin position="1"/>
        <end position="27"/>
    </location>
</feature>
<keyword evidence="2" id="KW-0547">Nucleotide-binding</keyword>
<dbReference type="OrthoDB" id="9802264at2"/>
<dbReference type="PANTHER" id="PTHR24220">
    <property type="entry name" value="IMPORT ATP-BINDING PROTEIN"/>
    <property type="match status" value="1"/>
</dbReference>
<feature type="compositionally biased region" description="Low complexity" evidence="4">
    <location>
        <begin position="263"/>
        <end position="281"/>
    </location>
</feature>
<evidence type="ECO:0000256" key="1">
    <source>
        <dbReference type="ARBA" id="ARBA00022448"/>
    </source>
</evidence>
<keyword evidence="1" id="KW-0813">Transport</keyword>
<dbReference type="GO" id="GO:0005524">
    <property type="term" value="F:ATP binding"/>
    <property type="evidence" value="ECO:0007669"/>
    <property type="project" value="UniProtKB-KW"/>
</dbReference>
<dbReference type="GO" id="GO:0098796">
    <property type="term" value="C:membrane protein complex"/>
    <property type="evidence" value="ECO:0007669"/>
    <property type="project" value="UniProtKB-ARBA"/>
</dbReference>
<accession>A0A3P1SEJ3</accession>
<name>A0A3P1SEJ3_9ACTO</name>
<comment type="caution">
    <text evidence="6">The sequence shown here is derived from an EMBL/GenBank/DDBJ whole genome shotgun (WGS) entry which is preliminary data.</text>
</comment>
<dbReference type="AlphaFoldDB" id="A0A3P1SEJ3"/>
<feature type="compositionally biased region" description="Polar residues" evidence="4">
    <location>
        <begin position="282"/>
        <end position="295"/>
    </location>
</feature>
<dbReference type="InterPro" id="IPR027417">
    <property type="entry name" value="P-loop_NTPase"/>
</dbReference>
<dbReference type="PROSITE" id="PS00211">
    <property type="entry name" value="ABC_TRANSPORTER_1"/>
    <property type="match status" value="1"/>
</dbReference>
<dbReference type="Pfam" id="PF00005">
    <property type="entry name" value="ABC_tran"/>
    <property type="match status" value="1"/>
</dbReference>
<sequence length="295" mass="30603">MTEILYSTPEHTSQAGTTTQVGHSAPAPNLNEGLWVRNLTKHYHREGVTVAALNDVTVHLPRGSQTAIMGPSGSGKTTLLHCMAGILTPTSGSILIEGVEIAGMKERHLSALRLERFGFVFQDGQLLPELTNEENVALPLMLAGVPRSEAIARANAQLAALGLEGHGPYRPGQLSGGQAQRVAIARALVTNPQVVFADEPTGALDQATGHEVMSVLTQACRASGATLVLVTHDEGVARWCAGQLRVRDGRVMNASEATAVAGEPAAGQVAGGQPASGQPAVSSTHQAPTAMGGQQ</sequence>
<dbReference type="PROSITE" id="PS50893">
    <property type="entry name" value="ABC_TRANSPORTER_2"/>
    <property type="match status" value="1"/>
</dbReference>
<dbReference type="Gene3D" id="3.40.50.300">
    <property type="entry name" value="P-loop containing nucleotide triphosphate hydrolases"/>
    <property type="match status" value="1"/>
</dbReference>
<evidence type="ECO:0000256" key="2">
    <source>
        <dbReference type="ARBA" id="ARBA00022741"/>
    </source>
</evidence>
<evidence type="ECO:0000313" key="7">
    <source>
        <dbReference type="Proteomes" id="UP000280444"/>
    </source>
</evidence>
<dbReference type="FunFam" id="3.40.50.300:FF:000032">
    <property type="entry name" value="Export ABC transporter ATP-binding protein"/>
    <property type="match status" value="1"/>
</dbReference>
<dbReference type="Proteomes" id="UP000280444">
    <property type="component" value="Unassembled WGS sequence"/>
</dbReference>
<protein>
    <submittedName>
        <fullName evidence="6">ABC transporter ATP-binding protein</fullName>
    </submittedName>
</protein>
<dbReference type="SUPFAM" id="SSF52540">
    <property type="entry name" value="P-loop containing nucleoside triphosphate hydrolases"/>
    <property type="match status" value="1"/>
</dbReference>
<dbReference type="InterPro" id="IPR003439">
    <property type="entry name" value="ABC_transporter-like_ATP-bd"/>
</dbReference>
<reference evidence="6 7" key="1">
    <citation type="submission" date="2018-11" db="EMBL/GenBank/DDBJ databases">
        <title>Genomes From Bacteria Associated with the Canine Oral Cavity: a Test Case for Automated Genome-Based Taxonomic Assignment.</title>
        <authorList>
            <person name="Coil D.A."/>
            <person name="Jospin G."/>
            <person name="Darling A.E."/>
            <person name="Wallis C."/>
            <person name="Davis I.J."/>
            <person name="Harris S."/>
            <person name="Eisen J.A."/>
            <person name="Holcombe L.J."/>
            <person name="O'Flynn C."/>
        </authorList>
    </citation>
    <scope>NUCLEOTIDE SEQUENCE [LARGE SCALE GENOMIC DNA]</scope>
    <source>
        <strain evidence="6 7">OH770</strain>
    </source>
</reference>
<dbReference type="RefSeq" id="WP_124870017.1">
    <property type="nucleotide sequence ID" value="NZ_RQZF01000004.1"/>
</dbReference>
<evidence type="ECO:0000259" key="5">
    <source>
        <dbReference type="PROSITE" id="PS50893"/>
    </source>
</evidence>
<organism evidence="6 7">
    <name type="scientific">Schaalia canis</name>
    <dbReference type="NCBI Taxonomy" id="100469"/>
    <lineage>
        <taxon>Bacteria</taxon>
        <taxon>Bacillati</taxon>
        <taxon>Actinomycetota</taxon>
        <taxon>Actinomycetes</taxon>
        <taxon>Actinomycetales</taxon>
        <taxon>Actinomycetaceae</taxon>
        <taxon>Schaalia</taxon>
    </lineage>
</organism>
<dbReference type="CDD" id="cd03255">
    <property type="entry name" value="ABC_MJ0796_LolCDE_FtsE"/>
    <property type="match status" value="1"/>
</dbReference>
<evidence type="ECO:0000256" key="4">
    <source>
        <dbReference type="SAM" id="MobiDB-lite"/>
    </source>
</evidence>
<feature type="region of interest" description="Disordered" evidence="4">
    <location>
        <begin position="263"/>
        <end position="295"/>
    </location>
</feature>
<dbReference type="PANTHER" id="PTHR24220:SF685">
    <property type="entry name" value="ABC TRANSPORTER RELATED"/>
    <property type="match status" value="1"/>
</dbReference>
<dbReference type="SMART" id="SM00382">
    <property type="entry name" value="AAA"/>
    <property type="match status" value="1"/>
</dbReference>
<evidence type="ECO:0000313" key="6">
    <source>
        <dbReference type="EMBL" id="RRC95397.1"/>
    </source>
</evidence>
<proteinExistence type="predicted"/>
<dbReference type="InterPro" id="IPR003593">
    <property type="entry name" value="AAA+_ATPase"/>
</dbReference>
<dbReference type="InterPro" id="IPR015854">
    <property type="entry name" value="ABC_transpr_LolD-like"/>
</dbReference>